<dbReference type="Pfam" id="PF13225">
    <property type="entry name" value="D27-like_C"/>
    <property type="match status" value="1"/>
</dbReference>
<organism evidence="2 3">
    <name type="scientific">Chlamydomonas eustigma</name>
    <dbReference type="NCBI Taxonomy" id="1157962"/>
    <lineage>
        <taxon>Eukaryota</taxon>
        <taxon>Viridiplantae</taxon>
        <taxon>Chlorophyta</taxon>
        <taxon>core chlorophytes</taxon>
        <taxon>Chlorophyceae</taxon>
        <taxon>CS clade</taxon>
        <taxon>Chlamydomonadales</taxon>
        <taxon>Chlamydomonadaceae</taxon>
        <taxon>Chlamydomonas</taxon>
    </lineage>
</organism>
<dbReference type="Proteomes" id="UP000232323">
    <property type="component" value="Unassembled WGS sequence"/>
</dbReference>
<protein>
    <recommendedName>
        <fullName evidence="1">Beta-carotene isomerase D27-like C-terminal domain-containing protein</fullName>
    </recommendedName>
</protein>
<dbReference type="GO" id="GO:0005506">
    <property type="term" value="F:iron ion binding"/>
    <property type="evidence" value="ECO:0007669"/>
    <property type="project" value="InterPro"/>
</dbReference>
<dbReference type="InterPro" id="IPR025114">
    <property type="entry name" value="D27-like_C"/>
</dbReference>
<dbReference type="PANTHER" id="PTHR33591">
    <property type="entry name" value="BETA-CAROTENE ISOMERASE D27"/>
    <property type="match status" value="1"/>
</dbReference>
<gene>
    <name evidence="2" type="ORF">CEUSTIGMA_g3014.t1</name>
</gene>
<proteinExistence type="predicted"/>
<dbReference type="OrthoDB" id="416096at2759"/>
<keyword evidence="3" id="KW-1185">Reference proteome</keyword>
<comment type="caution">
    <text evidence="2">The sequence shown here is derived from an EMBL/GenBank/DDBJ whole genome shotgun (WGS) entry which is preliminary data.</text>
</comment>
<dbReference type="STRING" id="1157962.A0A250WXM8"/>
<accession>A0A250WXM8</accession>
<dbReference type="EMBL" id="BEGY01000013">
    <property type="protein sequence ID" value="GAX75571.1"/>
    <property type="molecule type" value="Genomic_DNA"/>
</dbReference>
<reference evidence="2 3" key="1">
    <citation type="submission" date="2017-08" db="EMBL/GenBank/DDBJ databases">
        <title>Acidophilic green algal genome provides insights into adaptation to an acidic environment.</title>
        <authorList>
            <person name="Hirooka S."/>
            <person name="Hirose Y."/>
            <person name="Kanesaki Y."/>
            <person name="Higuchi S."/>
            <person name="Fujiwara T."/>
            <person name="Onuma R."/>
            <person name="Era A."/>
            <person name="Ohbayashi R."/>
            <person name="Uzuka A."/>
            <person name="Nozaki H."/>
            <person name="Yoshikawa H."/>
            <person name="Miyagishima S.Y."/>
        </authorList>
    </citation>
    <scope>NUCLEOTIDE SEQUENCE [LARGE SCALE GENOMIC DNA]</scope>
    <source>
        <strain evidence="2 3">NIES-2499</strain>
    </source>
</reference>
<name>A0A250WXM8_9CHLO</name>
<dbReference type="PANTHER" id="PTHR33591:SF2">
    <property type="entry name" value="BETA-CAROTENE ISOMERASE D27"/>
    <property type="match status" value="1"/>
</dbReference>
<dbReference type="AlphaFoldDB" id="A0A250WXM8"/>
<evidence type="ECO:0000313" key="3">
    <source>
        <dbReference type="Proteomes" id="UP000232323"/>
    </source>
</evidence>
<dbReference type="InterPro" id="IPR038938">
    <property type="entry name" value="D27-like"/>
</dbReference>
<evidence type="ECO:0000313" key="2">
    <source>
        <dbReference type="EMBL" id="GAX75571.1"/>
    </source>
</evidence>
<feature type="domain" description="Beta-carotene isomerase D27-like C-terminal" evidence="1">
    <location>
        <begin position="80"/>
        <end position="162"/>
    </location>
</feature>
<evidence type="ECO:0000259" key="1">
    <source>
        <dbReference type="Pfam" id="PF13225"/>
    </source>
</evidence>
<sequence>MVAAIGEDVNAEGYEAIIRLTRKLNAMYSTPREVQVATVAILSSLLPSWLPALHKILIAGLVPSLACKLNALATWYTCQWLMGPSKINGVETDKGEVEEGHGVYVERCRYLEEAGCVSVCVNSCKVPTQEFFATKMGLTVTLTPNYENYSCQFSFGKTPSPPDADLAFQSPCFSHCPSRLRAGIIPKEVESVTGGAERCHRV</sequence>